<dbReference type="PANTHER" id="PTHR46718:SF1">
    <property type="entry name" value="ASPARTATE-SEMIALDEHYDE DEHYDROGENASE"/>
    <property type="match status" value="1"/>
</dbReference>
<dbReference type="GO" id="GO:0004073">
    <property type="term" value="F:aspartate-semialdehyde dehydrogenase activity"/>
    <property type="evidence" value="ECO:0007669"/>
    <property type="project" value="TreeGrafter"/>
</dbReference>
<evidence type="ECO:0000313" key="2">
    <source>
        <dbReference type="EMBL" id="PPQ92569.1"/>
    </source>
</evidence>
<reference evidence="2 3" key="1">
    <citation type="journal article" date="2018" name="Evol. Lett.">
        <title>Horizontal gene cluster transfer increased hallucinogenic mushroom diversity.</title>
        <authorList>
            <person name="Reynolds H.T."/>
            <person name="Vijayakumar V."/>
            <person name="Gluck-Thaler E."/>
            <person name="Korotkin H.B."/>
            <person name="Matheny P.B."/>
            <person name="Slot J.C."/>
        </authorList>
    </citation>
    <scope>NUCLEOTIDE SEQUENCE [LARGE SCALE GENOMIC DNA]</scope>
    <source>
        <strain evidence="2 3">2631</strain>
    </source>
</reference>
<protein>
    <submittedName>
        <fullName evidence="2">Uncharacterized protein</fullName>
    </submittedName>
</protein>
<dbReference type="GO" id="GO:0009088">
    <property type="term" value="P:threonine biosynthetic process"/>
    <property type="evidence" value="ECO:0007669"/>
    <property type="project" value="TreeGrafter"/>
</dbReference>
<dbReference type="Gene3D" id="3.30.360.10">
    <property type="entry name" value="Dihydrodipicolinate Reductase, domain 2"/>
    <property type="match status" value="1"/>
</dbReference>
<accession>A0A409XP64</accession>
<dbReference type="EMBL" id="NHYD01001024">
    <property type="protein sequence ID" value="PPQ92569.1"/>
    <property type="molecule type" value="Genomic_DNA"/>
</dbReference>
<keyword evidence="3" id="KW-1185">Reference proteome</keyword>
<dbReference type="AlphaFoldDB" id="A0A409XP64"/>
<gene>
    <name evidence="2" type="ORF">CVT25_010510</name>
</gene>
<proteinExistence type="predicted"/>
<dbReference type="OrthoDB" id="1894490at2759"/>
<feature type="transmembrane region" description="Helical" evidence="1">
    <location>
        <begin position="97"/>
        <end position="117"/>
    </location>
</feature>
<dbReference type="Proteomes" id="UP000283269">
    <property type="component" value="Unassembled WGS sequence"/>
</dbReference>
<sequence length="212" mass="23140">SRRCSRRLLQCEELPPGPARPAHRLARELAVILQQQVLFSLSFPMRRTSAGTSAGAVLAVFHNAKNFHWDLPPRRHPAAAGAVFAVFHNAKNFRRDLYVPLIVSLVNTGHLAIVLLVNMGHLAIIPQQQALFSLSSPITSAGTRKSRSLSHIGHLAIIPQQQVLFSPPLKSGFIVSNTNCSTTGYVIPLAAMERVFGPLEAVMVTTMQACRP</sequence>
<evidence type="ECO:0000256" key="1">
    <source>
        <dbReference type="SAM" id="Phobius"/>
    </source>
</evidence>
<keyword evidence="1" id="KW-0472">Membrane</keyword>
<dbReference type="InterPro" id="IPR036291">
    <property type="entry name" value="NAD(P)-bd_dom_sf"/>
</dbReference>
<dbReference type="STRING" id="93625.A0A409XP64"/>
<comment type="caution">
    <text evidence="2">The sequence shown here is derived from an EMBL/GenBank/DDBJ whole genome shotgun (WGS) entry which is preliminary data.</text>
</comment>
<dbReference type="Gene3D" id="3.40.50.720">
    <property type="entry name" value="NAD(P)-binding Rossmann-like Domain"/>
    <property type="match status" value="2"/>
</dbReference>
<dbReference type="SUPFAM" id="SSF51735">
    <property type="entry name" value="NAD(P)-binding Rossmann-fold domains"/>
    <property type="match status" value="1"/>
</dbReference>
<dbReference type="InParanoid" id="A0A409XP64"/>
<feature type="non-terminal residue" evidence="2">
    <location>
        <position position="1"/>
    </location>
</feature>
<name>A0A409XP64_PSICY</name>
<keyword evidence="1" id="KW-0812">Transmembrane</keyword>
<dbReference type="InterPro" id="IPR051823">
    <property type="entry name" value="ASADH-related"/>
</dbReference>
<dbReference type="PANTHER" id="PTHR46718">
    <property type="entry name" value="ASPARTATE-SEMIALDEHYDE DEHYDROGENASE"/>
    <property type="match status" value="1"/>
</dbReference>
<dbReference type="GO" id="GO:0009086">
    <property type="term" value="P:methionine biosynthetic process"/>
    <property type="evidence" value="ECO:0007669"/>
    <property type="project" value="TreeGrafter"/>
</dbReference>
<keyword evidence="1" id="KW-1133">Transmembrane helix</keyword>
<evidence type="ECO:0000313" key="3">
    <source>
        <dbReference type="Proteomes" id="UP000283269"/>
    </source>
</evidence>
<organism evidence="2 3">
    <name type="scientific">Psilocybe cyanescens</name>
    <dbReference type="NCBI Taxonomy" id="93625"/>
    <lineage>
        <taxon>Eukaryota</taxon>
        <taxon>Fungi</taxon>
        <taxon>Dikarya</taxon>
        <taxon>Basidiomycota</taxon>
        <taxon>Agaricomycotina</taxon>
        <taxon>Agaricomycetes</taxon>
        <taxon>Agaricomycetidae</taxon>
        <taxon>Agaricales</taxon>
        <taxon>Agaricineae</taxon>
        <taxon>Strophariaceae</taxon>
        <taxon>Psilocybe</taxon>
    </lineage>
</organism>